<dbReference type="Proteomes" id="UP000268084">
    <property type="component" value="Chromosome"/>
</dbReference>
<feature type="domain" description="AB hydrolase-1" evidence="5">
    <location>
        <begin position="78"/>
        <end position="317"/>
    </location>
</feature>
<dbReference type="Pfam" id="PF00561">
    <property type="entry name" value="Abhydrolase_1"/>
    <property type="match status" value="1"/>
</dbReference>
<dbReference type="Pfam" id="PF00501">
    <property type="entry name" value="AMP-binding"/>
    <property type="match status" value="1"/>
</dbReference>
<feature type="region of interest" description="Disordered" evidence="3">
    <location>
        <begin position="45"/>
        <end position="68"/>
    </location>
</feature>
<dbReference type="InterPro" id="IPR042099">
    <property type="entry name" value="ANL_N_sf"/>
</dbReference>
<proteinExistence type="inferred from homology"/>
<evidence type="ECO:0000259" key="4">
    <source>
        <dbReference type="Pfam" id="PF00501"/>
    </source>
</evidence>
<sequence>MTGRSGQRAAGACLPPAGLPGLNPSWSRLVDVVDAEGITRTFHVLDSGHPNAAGSDAAGSDATGSDAAGSDSASAIGTLLCVHGNPTWSYLWRRMVAAAPPGWRVIAPDHLGMGYSEKLDKPRTLAERVEDLSRLTAALGVTGPVVTLAHDWGGILSLGWALRHRKQLRAVALTNTAVHQPADSRGPVLIRLAHVPWINSLACHLTPLFVRATTSLTWPRPGRDVRDAFAAPYGTAAARLPVSEFVADIPFAADHPSRRALDAISDHIAELDVPALLVWGPRDPVFQEQHLRDLRDRLPQAVIHRFEAASHLLPEDAPEYVDVVSRWLATLDSPTADKPEMPGLWKHPSTELFGPLAALEARADSQLIAVSEVGGGSISWSDLHARVRDTGAGMTAAGMRPGDRVALLIPPSIDLTVALYAVWSAGAVIVVADKGLGLAGMGRALRSASVDYVVADTAGLLASRPMRLPGIRIAVRPPSRAVSQLAGVTESLMDLAARGKGLAGAEPSNDNDEAAVLFTSGATGPAKGVVYRHHQVRAQLAMIKAAYGLTGDDKIVAAFAPFALYGPALGISSVVPDTDVTKPASLTAAALADAAANIGATVVFASPAALRNVLATKNELTAEQRSALGQVRLLMSAGAPVPAELLESLSAMLPAASLHTPYGMTEALPVTDISLEQIRQAGAGDGVCVGQALPGVQVAIAPLEADPDSAMKFAGSAEVTGEVWVRAEHVKDRYDTRWGVEALALPHPGWHRTGDVGFLDHDERLWIQGRIEHVISSPHGLITPVGIEVRVEEALRSGAPTEVCLHELSTDVLVAVVGVGPAGTQALVVVVAGKGGPLASMALTDAVRKAAGVTVDAVLVRKSLPVDIRHNSKIDRVAVAAWATNALAGG</sequence>
<dbReference type="AlphaFoldDB" id="A0A3G8ZV47"/>
<name>A0A3G8ZV47_9ACTN</name>
<evidence type="ECO:0000259" key="5">
    <source>
        <dbReference type="Pfam" id="PF00561"/>
    </source>
</evidence>
<evidence type="ECO:0000313" key="6">
    <source>
        <dbReference type="EMBL" id="AZI57886.1"/>
    </source>
</evidence>
<reference evidence="6 7" key="2">
    <citation type="submission" date="2018-12" db="EMBL/GenBank/DDBJ databases">
        <title>Nakamurella antarcticus sp. nov., isolated from Antarctica South Shetland Islands soil.</title>
        <authorList>
            <person name="Peng F."/>
        </authorList>
    </citation>
    <scope>NUCLEOTIDE SEQUENCE [LARGE SCALE GENOMIC DNA]</scope>
    <source>
        <strain evidence="6 7">S14-144</strain>
    </source>
</reference>
<dbReference type="InterPro" id="IPR000073">
    <property type="entry name" value="AB_hydrolase_1"/>
</dbReference>
<dbReference type="PANTHER" id="PTHR43201:SF5">
    <property type="entry name" value="MEDIUM-CHAIN ACYL-COA LIGASE ACSF2, MITOCHONDRIAL"/>
    <property type="match status" value="1"/>
</dbReference>
<reference evidence="6 7" key="1">
    <citation type="submission" date="2018-11" db="EMBL/GenBank/DDBJ databases">
        <authorList>
            <person name="Da X."/>
        </authorList>
    </citation>
    <scope>NUCLEOTIDE SEQUENCE [LARGE SCALE GENOMIC DNA]</scope>
    <source>
        <strain evidence="6 7">S14-144</strain>
    </source>
</reference>
<dbReference type="PANTHER" id="PTHR43201">
    <property type="entry name" value="ACYL-COA SYNTHETASE"/>
    <property type="match status" value="1"/>
</dbReference>
<dbReference type="InterPro" id="IPR000873">
    <property type="entry name" value="AMP-dep_synth/lig_dom"/>
</dbReference>
<accession>A0A3G8ZV47</accession>
<dbReference type="Gene3D" id="3.40.50.1820">
    <property type="entry name" value="alpha/beta hydrolase"/>
    <property type="match status" value="1"/>
</dbReference>
<dbReference type="RefSeq" id="WP_124798708.1">
    <property type="nucleotide sequence ID" value="NZ_CP034170.1"/>
</dbReference>
<dbReference type="KEGG" id="nak:EH165_06745"/>
<keyword evidence="6" id="KW-0378">Hydrolase</keyword>
<protein>
    <submittedName>
        <fullName evidence="6">Alpha/beta fold hydrolase</fullName>
    </submittedName>
</protein>
<evidence type="ECO:0000256" key="3">
    <source>
        <dbReference type="SAM" id="MobiDB-lite"/>
    </source>
</evidence>
<dbReference type="Gene3D" id="3.40.50.12780">
    <property type="entry name" value="N-terminal domain of ligase-like"/>
    <property type="match status" value="1"/>
</dbReference>
<gene>
    <name evidence="6" type="ORF">EH165_06745</name>
</gene>
<evidence type="ECO:0000256" key="2">
    <source>
        <dbReference type="ARBA" id="ARBA00022598"/>
    </source>
</evidence>
<dbReference type="GO" id="GO:0006631">
    <property type="term" value="P:fatty acid metabolic process"/>
    <property type="evidence" value="ECO:0007669"/>
    <property type="project" value="TreeGrafter"/>
</dbReference>
<dbReference type="GO" id="GO:0031956">
    <property type="term" value="F:medium-chain fatty acid-CoA ligase activity"/>
    <property type="evidence" value="ECO:0007669"/>
    <property type="project" value="TreeGrafter"/>
</dbReference>
<keyword evidence="2" id="KW-0436">Ligase</keyword>
<keyword evidence="7" id="KW-1185">Reference proteome</keyword>
<evidence type="ECO:0000256" key="1">
    <source>
        <dbReference type="ARBA" id="ARBA00006432"/>
    </source>
</evidence>
<comment type="similarity">
    <text evidence="1">Belongs to the ATP-dependent AMP-binding enzyme family.</text>
</comment>
<organism evidence="6 7">
    <name type="scientific">Nakamurella antarctica</name>
    <dbReference type="NCBI Taxonomy" id="1902245"/>
    <lineage>
        <taxon>Bacteria</taxon>
        <taxon>Bacillati</taxon>
        <taxon>Actinomycetota</taxon>
        <taxon>Actinomycetes</taxon>
        <taxon>Nakamurellales</taxon>
        <taxon>Nakamurellaceae</taxon>
        <taxon>Nakamurella</taxon>
    </lineage>
</organism>
<evidence type="ECO:0000313" key="7">
    <source>
        <dbReference type="Proteomes" id="UP000268084"/>
    </source>
</evidence>
<dbReference type="EMBL" id="CP034170">
    <property type="protein sequence ID" value="AZI57886.1"/>
    <property type="molecule type" value="Genomic_DNA"/>
</dbReference>
<dbReference type="InterPro" id="IPR029058">
    <property type="entry name" value="AB_hydrolase_fold"/>
</dbReference>
<feature type="domain" description="AMP-dependent synthetase/ligase" evidence="4">
    <location>
        <begin position="366"/>
        <end position="731"/>
    </location>
</feature>
<dbReference type="OrthoDB" id="812569at2"/>
<feature type="compositionally biased region" description="Low complexity" evidence="3">
    <location>
        <begin position="52"/>
        <end position="68"/>
    </location>
</feature>
<dbReference type="SUPFAM" id="SSF56801">
    <property type="entry name" value="Acetyl-CoA synthetase-like"/>
    <property type="match status" value="1"/>
</dbReference>
<dbReference type="SUPFAM" id="SSF53474">
    <property type="entry name" value="alpha/beta-Hydrolases"/>
    <property type="match status" value="1"/>
</dbReference>
<dbReference type="GO" id="GO:0016787">
    <property type="term" value="F:hydrolase activity"/>
    <property type="evidence" value="ECO:0007669"/>
    <property type="project" value="UniProtKB-KW"/>
</dbReference>